<sequence>MLNQTDIQATLKQHFGFETFRPGQLEIIEALLRGDAALGMLPTGGGKSLIYQMMGYLRPGTVVIVTPLLSLMQDQVARFNYLGEKSVVALNSTMDAQEKFTILGHLNRYRFVFISPEMLNQANVLQAFQRIQINTFVIDEAHTLLSWGPDFRPDYLDLPRLHHLLGAPSLLLLTATATPAMQEDLKGRFDLGSAQWFTYTESSNRPNIYLHTEELTNQDDKRQRLQFLVHQIPGAGIVYVSSRKMANSLAEFLRQETGKRVAAYHGGLDNVARYRLQQQFMENQLDVIVATSAFGMGIDKDDIRFVIHYHLSQDLANYMQEIGRAGRDGQNAVAILLYIKGDERIQQHLIDASLPTDAMIEGYYAKVLTQRDIGEERARLLDYYGQQKLSVPAIQQLFAERRIVREADLNQMVKYAQSRSALRPKLLGYFGEKASSDFESIGMANWALTAVGLPAAPKEQPHVNQTDWSTILTKLFKLS</sequence>
<dbReference type="InterPro" id="IPR004589">
    <property type="entry name" value="DNA_helicase_ATP-dep_RecQ"/>
</dbReference>
<dbReference type="Pfam" id="PF00270">
    <property type="entry name" value="DEAD"/>
    <property type="match status" value="1"/>
</dbReference>
<dbReference type="SMART" id="SM00490">
    <property type="entry name" value="HELICc"/>
    <property type="match status" value="1"/>
</dbReference>
<dbReference type="NCBIfam" id="TIGR00614">
    <property type="entry name" value="recQ_fam"/>
    <property type="match status" value="1"/>
</dbReference>
<evidence type="ECO:0000256" key="3">
    <source>
        <dbReference type="ARBA" id="ARBA00022806"/>
    </source>
</evidence>
<proteinExistence type="predicted"/>
<dbReference type="InterPro" id="IPR027417">
    <property type="entry name" value="P-loop_NTPase"/>
</dbReference>
<dbReference type="RefSeq" id="WP_057744109.1">
    <property type="nucleotide sequence ID" value="NZ_BJLU01000003.1"/>
</dbReference>
<keyword evidence="3 5" id="KW-0347">Helicase</keyword>
<keyword evidence="4" id="KW-0067">ATP-binding</keyword>
<evidence type="ECO:0000313" key="5">
    <source>
        <dbReference type="EMBL" id="KRN47060.1"/>
    </source>
</evidence>
<evidence type="ECO:0000313" key="6">
    <source>
        <dbReference type="Proteomes" id="UP000051992"/>
    </source>
</evidence>
<accession>A0A0R2HCA6</accession>
<dbReference type="Proteomes" id="UP000051992">
    <property type="component" value="Unassembled WGS sequence"/>
</dbReference>
<dbReference type="GO" id="GO:0006281">
    <property type="term" value="P:DNA repair"/>
    <property type="evidence" value="ECO:0007669"/>
    <property type="project" value="TreeGrafter"/>
</dbReference>
<dbReference type="GO" id="GO:0009378">
    <property type="term" value="F:four-way junction helicase activity"/>
    <property type="evidence" value="ECO:0007669"/>
    <property type="project" value="TreeGrafter"/>
</dbReference>
<dbReference type="InterPro" id="IPR011545">
    <property type="entry name" value="DEAD/DEAH_box_helicase_dom"/>
</dbReference>
<dbReference type="PANTHER" id="PTHR13710:SF84">
    <property type="entry name" value="ATP-DEPENDENT DNA HELICASE RECS-RELATED"/>
    <property type="match status" value="1"/>
</dbReference>
<dbReference type="EMBL" id="JQBM01000001">
    <property type="protein sequence ID" value="KRN47060.1"/>
    <property type="molecule type" value="Genomic_DNA"/>
</dbReference>
<gene>
    <name evidence="5" type="ORF">IV50_GL000330</name>
</gene>
<keyword evidence="6" id="KW-1185">Reference proteome</keyword>
<comment type="caution">
    <text evidence="5">The sequence shown here is derived from an EMBL/GenBank/DDBJ whole genome shotgun (WGS) entry which is preliminary data.</text>
</comment>
<dbReference type="PROSITE" id="PS51192">
    <property type="entry name" value="HELICASE_ATP_BIND_1"/>
    <property type="match status" value="1"/>
</dbReference>
<dbReference type="GO" id="GO:0016787">
    <property type="term" value="F:hydrolase activity"/>
    <property type="evidence" value="ECO:0007669"/>
    <property type="project" value="UniProtKB-KW"/>
</dbReference>
<dbReference type="GO" id="GO:0005737">
    <property type="term" value="C:cytoplasm"/>
    <property type="evidence" value="ECO:0007669"/>
    <property type="project" value="TreeGrafter"/>
</dbReference>
<dbReference type="GO" id="GO:0043590">
    <property type="term" value="C:bacterial nucleoid"/>
    <property type="evidence" value="ECO:0007669"/>
    <property type="project" value="TreeGrafter"/>
</dbReference>
<keyword evidence="1" id="KW-0547">Nucleotide-binding</keyword>
<dbReference type="OrthoDB" id="9763310at2"/>
<evidence type="ECO:0000256" key="1">
    <source>
        <dbReference type="ARBA" id="ARBA00022741"/>
    </source>
</evidence>
<dbReference type="GO" id="GO:0003676">
    <property type="term" value="F:nucleic acid binding"/>
    <property type="evidence" value="ECO:0007669"/>
    <property type="project" value="InterPro"/>
</dbReference>
<evidence type="ECO:0000256" key="2">
    <source>
        <dbReference type="ARBA" id="ARBA00022801"/>
    </source>
</evidence>
<dbReference type="AlphaFoldDB" id="A0A0R2HCA6"/>
<dbReference type="Pfam" id="PF00271">
    <property type="entry name" value="Helicase_C"/>
    <property type="match status" value="1"/>
</dbReference>
<dbReference type="PANTHER" id="PTHR13710">
    <property type="entry name" value="DNA HELICASE RECQ FAMILY MEMBER"/>
    <property type="match status" value="1"/>
</dbReference>
<dbReference type="CDD" id="cd17920">
    <property type="entry name" value="DEXHc_RecQ"/>
    <property type="match status" value="1"/>
</dbReference>
<dbReference type="SUPFAM" id="SSF52540">
    <property type="entry name" value="P-loop containing nucleoside triphosphate hydrolases"/>
    <property type="match status" value="1"/>
</dbReference>
<dbReference type="GO" id="GO:0005524">
    <property type="term" value="F:ATP binding"/>
    <property type="evidence" value="ECO:0007669"/>
    <property type="project" value="UniProtKB-KW"/>
</dbReference>
<organism evidence="5 6">
    <name type="scientific">Weissella viridescens</name>
    <name type="common">Lactobacillus viridescens</name>
    <dbReference type="NCBI Taxonomy" id="1629"/>
    <lineage>
        <taxon>Bacteria</taxon>
        <taxon>Bacillati</taxon>
        <taxon>Bacillota</taxon>
        <taxon>Bacilli</taxon>
        <taxon>Lactobacillales</taxon>
        <taxon>Lactobacillaceae</taxon>
        <taxon>Weissella</taxon>
    </lineage>
</organism>
<dbReference type="GO" id="GO:0006310">
    <property type="term" value="P:DNA recombination"/>
    <property type="evidence" value="ECO:0007669"/>
    <property type="project" value="InterPro"/>
</dbReference>
<dbReference type="Gene3D" id="3.40.50.300">
    <property type="entry name" value="P-loop containing nucleotide triphosphate hydrolases"/>
    <property type="match status" value="2"/>
</dbReference>
<evidence type="ECO:0000256" key="4">
    <source>
        <dbReference type="ARBA" id="ARBA00022840"/>
    </source>
</evidence>
<keyword evidence="2" id="KW-0378">Hydrolase</keyword>
<dbReference type="GO" id="GO:0030894">
    <property type="term" value="C:replisome"/>
    <property type="evidence" value="ECO:0007669"/>
    <property type="project" value="TreeGrafter"/>
</dbReference>
<dbReference type="GO" id="GO:0043138">
    <property type="term" value="F:3'-5' DNA helicase activity"/>
    <property type="evidence" value="ECO:0007669"/>
    <property type="project" value="TreeGrafter"/>
</dbReference>
<reference evidence="5 6" key="1">
    <citation type="journal article" date="2015" name="Genome Announc.">
        <title>Expanding the biotechnology potential of lactobacilli through comparative genomics of 213 strains and associated genera.</title>
        <authorList>
            <person name="Sun Z."/>
            <person name="Harris H.M."/>
            <person name="McCann A."/>
            <person name="Guo C."/>
            <person name="Argimon S."/>
            <person name="Zhang W."/>
            <person name="Yang X."/>
            <person name="Jeffery I.B."/>
            <person name="Cooney J.C."/>
            <person name="Kagawa T.F."/>
            <person name="Liu W."/>
            <person name="Song Y."/>
            <person name="Salvetti E."/>
            <person name="Wrobel A."/>
            <person name="Rasinkangas P."/>
            <person name="Parkhill J."/>
            <person name="Rea M.C."/>
            <person name="O'Sullivan O."/>
            <person name="Ritari J."/>
            <person name="Douillard F.P."/>
            <person name="Paul Ross R."/>
            <person name="Yang R."/>
            <person name="Briner A.E."/>
            <person name="Felis G.E."/>
            <person name="de Vos W.M."/>
            <person name="Barrangou R."/>
            <person name="Klaenhammer T.R."/>
            <person name="Caufield P.W."/>
            <person name="Cui Y."/>
            <person name="Zhang H."/>
            <person name="O'Toole P.W."/>
        </authorList>
    </citation>
    <scope>NUCLEOTIDE SEQUENCE [LARGE SCALE GENOMIC DNA]</scope>
    <source>
        <strain evidence="5 6">DSM 20410</strain>
    </source>
</reference>
<dbReference type="SMART" id="SM00487">
    <property type="entry name" value="DEXDc"/>
    <property type="match status" value="1"/>
</dbReference>
<name>A0A0R2HCA6_WEIVI</name>
<dbReference type="PROSITE" id="PS51194">
    <property type="entry name" value="HELICASE_CTER"/>
    <property type="match status" value="1"/>
</dbReference>
<protein>
    <submittedName>
        <fullName evidence="5">ATP-dependent DNA helicase RecQ</fullName>
    </submittedName>
</protein>
<dbReference type="InterPro" id="IPR001650">
    <property type="entry name" value="Helicase_C-like"/>
</dbReference>
<dbReference type="PATRIC" id="fig|1629.5.peg.333"/>
<dbReference type="InterPro" id="IPR014001">
    <property type="entry name" value="Helicase_ATP-bd"/>
</dbReference>